<dbReference type="Pfam" id="PF21962">
    <property type="entry name" value="DUF6924"/>
    <property type="match status" value="1"/>
</dbReference>
<dbReference type="EMBL" id="CP024087">
    <property type="protein sequence ID" value="AYF30467.1"/>
    <property type="molecule type" value="Genomic_DNA"/>
</dbReference>
<evidence type="ECO:0000313" key="2">
    <source>
        <dbReference type="EMBL" id="AYF30467.1"/>
    </source>
</evidence>
<name>A0A386WQ26_9ACTN</name>
<gene>
    <name evidence="2" type="ORF">CSH63_24060</name>
</gene>
<dbReference type="AlphaFoldDB" id="A0A386WQ26"/>
<sequence>MAELPETRSVPVVRADFSDDAVWERVKAKIVEPTEEGFGADVEFVEERALTGLDEAGIVGGYRRAYPQDYRHPVLFVVDAVAVAVPEQPVLVVNLNAGVDVGPFRALPRQVQSIQNNLSLANMDYLEFARSTDADGVFRGF</sequence>
<organism evidence="2 3">
    <name type="scientific">Micromonospora tulbaghiae</name>
    <dbReference type="NCBI Taxonomy" id="479978"/>
    <lineage>
        <taxon>Bacteria</taxon>
        <taxon>Bacillati</taxon>
        <taxon>Actinomycetota</taxon>
        <taxon>Actinomycetes</taxon>
        <taxon>Micromonosporales</taxon>
        <taxon>Micromonosporaceae</taxon>
        <taxon>Micromonospora</taxon>
    </lineage>
</organism>
<dbReference type="Proteomes" id="UP000267804">
    <property type="component" value="Chromosome"/>
</dbReference>
<evidence type="ECO:0000313" key="3">
    <source>
        <dbReference type="Proteomes" id="UP000267804"/>
    </source>
</evidence>
<dbReference type="InterPro" id="IPR053832">
    <property type="entry name" value="DUF6924"/>
</dbReference>
<feature type="domain" description="DUF6924" evidence="1">
    <location>
        <begin position="10"/>
        <end position="141"/>
    </location>
</feature>
<dbReference type="KEGG" id="mtua:CSH63_24060"/>
<protein>
    <recommendedName>
        <fullName evidence="1">DUF6924 domain-containing protein</fullName>
    </recommendedName>
</protein>
<proteinExistence type="predicted"/>
<dbReference type="RefSeq" id="WP_120572198.1">
    <property type="nucleotide sequence ID" value="NZ_CP024087.1"/>
</dbReference>
<reference evidence="2 3" key="1">
    <citation type="submission" date="2017-10" db="EMBL/GenBank/DDBJ databases">
        <title>Integration of genomic and chemical information greatly accelerates assignment of the full stereostructure of myelolactone, a potent inhibitor of myeloma from a marine-derived Micromonospora.</title>
        <authorList>
            <person name="Kim M.C."/>
            <person name="Machado H."/>
            <person name="Jensen P.R."/>
            <person name="Fenical W."/>
        </authorList>
    </citation>
    <scope>NUCLEOTIDE SEQUENCE [LARGE SCALE GENOMIC DNA]</scope>
    <source>
        <strain evidence="2 3">CNY-010</strain>
    </source>
</reference>
<evidence type="ECO:0000259" key="1">
    <source>
        <dbReference type="Pfam" id="PF21962"/>
    </source>
</evidence>
<accession>A0A386WQ26</accession>